<protein>
    <recommendedName>
        <fullName evidence="3">Peptide N-acetyl-beta-D-glucosaminyl asparaginase amidase A N-terminal domain-containing protein</fullName>
    </recommendedName>
</protein>
<keyword evidence="2" id="KW-0732">Signal</keyword>
<name>A0A7S9KU95_EPIFF</name>
<feature type="domain" description="Peptide N-acetyl-beta-D-glucosaminyl asparaginase amidase A N-terminal" evidence="3">
    <location>
        <begin position="79"/>
        <end position="394"/>
    </location>
</feature>
<accession>A0A7S9KU95</accession>
<evidence type="ECO:0000313" key="5">
    <source>
        <dbReference type="Proteomes" id="UP000594364"/>
    </source>
</evidence>
<dbReference type="Pfam" id="PF12222">
    <property type="entry name" value="PNGaseA"/>
    <property type="match status" value="1"/>
</dbReference>
<dbReference type="PANTHER" id="PTHR31104">
    <property type="entry name" value="PEPTIDE-N4-(N-ACETYL-BETA-GLUCOSAMINYL)ASPARAGINE AMIDASE A PROTEIN"/>
    <property type="match status" value="1"/>
</dbReference>
<proteinExistence type="predicted"/>
<keyword evidence="5" id="KW-1185">Reference proteome</keyword>
<evidence type="ECO:0000256" key="1">
    <source>
        <dbReference type="SAM" id="MobiDB-lite"/>
    </source>
</evidence>
<feature type="chain" id="PRO_5034122614" description="Peptide N-acetyl-beta-D-glucosaminyl asparaginase amidase A N-terminal domain-containing protein" evidence="2">
    <location>
        <begin position="19"/>
        <end position="680"/>
    </location>
</feature>
<gene>
    <name evidence="4" type="ORF">C2857_000972</name>
</gene>
<sequence length="680" mass="73911">MRNVVRSVFLVALDLATAELLVGRPAAQEMLLRMSRDDARGYPTEPLQCLEVTGPVLSSCGLVDGNEVLGDPGGGEEERESCVVTLMEHVFANSYGQPFVANYVPPVATSCSLASSFNRVAVNLTVVSEGRQFDRLATMWLNDIEVWRTSTAEPKPRPGISWTYWKDMTNYIALWKQPQQLIFDLGNAVDDKYTGSFNATLTATFFRDKANQTGDTGPLATPADQILAISACRAKSNAGSAWTYPDEKASASVSLPRNIKRAVLSIAATGQSDEEFWWSNVPEESKDTFNGTTLLGKGSFREVRLFIDGKIAGLSWPFPVLFTGGISPPLHRPIAGTQAFDLREQEIDITPWLGILCDGTPHDFSMEVVGADDAVANRYWLLSGKIFVWLVDEKPGHVTRGPAPSIFVNKPSFKSHDESVRGKYVRYDQTIGRKLEIKAKINAGSSEVDASWTQTFTMSNRGTVLDSGNVQNVTASYEGRDLATSNGTRVFCASYSYPIMASFRQTAPDGNYSLTLDANLTQSMDLKVTGKTVFPNGLEAFIPFLKSKVSGASITTTKSGSAFFWQKDGGKTSGGFGSSRQHYVLASSEDDLPDKASSTGTGTGGGRQLYWRDISVVNETITHDARWAYGLDLAATSTQANKPGPAKDDDDDGRPDAFAARFVRGRPGSLGRPVSGLWSE</sequence>
<feature type="signal peptide" evidence="2">
    <location>
        <begin position="1"/>
        <end position="18"/>
    </location>
</feature>
<evidence type="ECO:0000256" key="2">
    <source>
        <dbReference type="SAM" id="SignalP"/>
    </source>
</evidence>
<dbReference type="InterPro" id="IPR056948">
    <property type="entry name" value="PNGaseA_N"/>
</dbReference>
<feature type="region of interest" description="Disordered" evidence="1">
    <location>
        <begin position="637"/>
        <end position="680"/>
    </location>
</feature>
<evidence type="ECO:0000313" key="4">
    <source>
        <dbReference type="EMBL" id="QPH04182.1"/>
    </source>
</evidence>
<dbReference type="OrthoDB" id="1612078at2759"/>
<evidence type="ECO:0000259" key="3">
    <source>
        <dbReference type="Pfam" id="PF12222"/>
    </source>
</evidence>
<reference evidence="4 5" key="1">
    <citation type="journal article" date="2018" name="PLoS Genet.">
        <title>Repeat elements organise 3D genome structure and mediate transcription in the filamentous fungus Epichloe festucae.</title>
        <authorList>
            <person name="Winter D.J."/>
            <person name="Ganley A.R.D."/>
            <person name="Young C.A."/>
            <person name="Liachko I."/>
            <person name="Schardl C.L."/>
            <person name="Dupont P.Y."/>
            <person name="Berry D."/>
            <person name="Ram A."/>
            <person name="Scott B."/>
            <person name="Cox M.P."/>
        </authorList>
    </citation>
    <scope>NUCLEOTIDE SEQUENCE [LARGE SCALE GENOMIC DNA]</scope>
    <source>
        <strain evidence="4 5">Fl1</strain>
    </source>
</reference>
<dbReference type="EMBL" id="CP031388">
    <property type="protein sequence ID" value="QPH04182.1"/>
    <property type="molecule type" value="Genomic_DNA"/>
</dbReference>
<organism evidence="4 5">
    <name type="scientific">Epichloe festucae (strain Fl1)</name>
    <dbReference type="NCBI Taxonomy" id="877507"/>
    <lineage>
        <taxon>Eukaryota</taxon>
        <taxon>Fungi</taxon>
        <taxon>Dikarya</taxon>
        <taxon>Ascomycota</taxon>
        <taxon>Pezizomycotina</taxon>
        <taxon>Sordariomycetes</taxon>
        <taxon>Hypocreomycetidae</taxon>
        <taxon>Hypocreales</taxon>
        <taxon>Clavicipitaceae</taxon>
        <taxon>Epichloe</taxon>
    </lineage>
</organism>
<dbReference type="Proteomes" id="UP000594364">
    <property type="component" value="Chromosome 4"/>
</dbReference>
<dbReference type="InterPro" id="IPR021102">
    <property type="entry name" value="PNGase_A"/>
</dbReference>
<dbReference type="Pfam" id="PF25156">
    <property type="entry name" value="PNGase_A_C"/>
    <property type="match status" value="1"/>
</dbReference>
<dbReference type="AlphaFoldDB" id="A0A7S9KU95"/>